<reference evidence="2 3" key="1">
    <citation type="submission" date="2019-06" db="EMBL/GenBank/DDBJ databases">
        <title>Thermomonas aquatica sp. nov., isolated from an industrial wastewater treatment plant.</title>
        <authorList>
            <person name="Jeon J.H."/>
            <person name="Park D.-S."/>
        </authorList>
    </citation>
    <scope>NUCLEOTIDE SEQUENCE [LARGE SCALE GENOMIC DNA]</scope>
    <source>
        <strain evidence="2 3">SY21</strain>
    </source>
</reference>
<dbReference type="CDD" id="cd00531">
    <property type="entry name" value="NTF2_like"/>
    <property type="match status" value="1"/>
</dbReference>
<dbReference type="Pfam" id="PF12680">
    <property type="entry name" value="SnoaL_2"/>
    <property type="match status" value="1"/>
</dbReference>
<name>A0A5B7ZNV1_9GAMM</name>
<dbReference type="EMBL" id="CP040871">
    <property type="protein sequence ID" value="QDA56213.1"/>
    <property type="molecule type" value="Genomic_DNA"/>
</dbReference>
<gene>
    <name evidence="2" type="ORF">FHQ07_02205</name>
</gene>
<dbReference type="InterPro" id="IPR032710">
    <property type="entry name" value="NTF2-like_dom_sf"/>
</dbReference>
<accession>A0A5B7ZNV1</accession>
<sequence length="257" mass="27498">MSTGTCAMRLPGRSTNSAISTTPRTCAPPISRDWKRPPGKRARRAWRMPACCRPRWRRRGRDRAAFPLGGRPGSRRLAASWPPRVRLGVGLGYGTCAGPMESAMHAPNRFRIALLLCGGALAAGGAMAARPAASAGECFASAFESGDADAIAACYAEDAIIWFPGGSMAKGRAAIRDGFAHFLAGATVKDFQMTNIGQESVGDSRVSWGTYVIRMVDKASQAESVQTGRYTDVQKLVDGRWLYIVDHPSDDPAPPAK</sequence>
<evidence type="ECO:0000313" key="2">
    <source>
        <dbReference type="EMBL" id="QDA56213.1"/>
    </source>
</evidence>
<dbReference type="OrthoDB" id="6059063at2"/>
<evidence type="ECO:0000259" key="1">
    <source>
        <dbReference type="Pfam" id="PF12680"/>
    </source>
</evidence>
<dbReference type="AlphaFoldDB" id="A0A5B7ZNV1"/>
<feature type="domain" description="SnoaL-like" evidence="1">
    <location>
        <begin position="139"/>
        <end position="242"/>
    </location>
</feature>
<proteinExistence type="predicted"/>
<organism evidence="2 3">
    <name type="scientific">Thermomonas aquatica</name>
    <dbReference type="NCBI Taxonomy" id="2202149"/>
    <lineage>
        <taxon>Bacteria</taxon>
        <taxon>Pseudomonadati</taxon>
        <taxon>Pseudomonadota</taxon>
        <taxon>Gammaproteobacteria</taxon>
        <taxon>Lysobacterales</taxon>
        <taxon>Lysobacteraceae</taxon>
        <taxon>Thermomonas</taxon>
    </lineage>
</organism>
<dbReference type="Proteomes" id="UP000308149">
    <property type="component" value="Chromosome"/>
</dbReference>
<protein>
    <submittedName>
        <fullName evidence="2">Nuclear transport factor 2 family protein</fullName>
    </submittedName>
</protein>
<dbReference type="KEGG" id="thes:FHQ07_02205"/>
<evidence type="ECO:0000313" key="3">
    <source>
        <dbReference type="Proteomes" id="UP000308149"/>
    </source>
</evidence>
<keyword evidence="3" id="KW-1185">Reference proteome</keyword>
<dbReference type="Gene3D" id="3.10.450.50">
    <property type="match status" value="1"/>
</dbReference>
<dbReference type="InterPro" id="IPR037401">
    <property type="entry name" value="SnoaL-like"/>
</dbReference>
<dbReference type="SUPFAM" id="SSF54427">
    <property type="entry name" value="NTF2-like"/>
    <property type="match status" value="1"/>
</dbReference>